<gene>
    <name evidence="1" type="ORF">LOK49_LG15G01300</name>
</gene>
<organism evidence="1 2">
    <name type="scientific">Camellia lanceoleosa</name>
    <dbReference type="NCBI Taxonomy" id="1840588"/>
    <lineage>
        <taxon>Eukaryota</taxon>
        <taxon>Viridiplantae</taxon>
        <taxon>Streptophyta</taxon>
        <taxon>Embryophyta</taxon>
        <taxon>Tracheophyta</taxon>
        <taxon>Spermatophyta</taxon>
        <taxon>Magnoliopsida</taxon>
        <taxon>eudicotyledons</taxon>
        <taxon>Gunneridae</taxon>
        <taxon>Pentapetalae</taxon>
        <taxon>asterids</taxon>
        <taxon>Ericales</taxon>
        <taxon>Theaceae</taxon>
        <taxon>Camellia</taxon>
    </lineage>
</organism>
<dbReference type="Proteomes" id="UP001060215">
    <property type="component" value="Chromosome 11"/>
</dbReference>
<keyword evidence="2" id="KW-1185">Reference proteome</keyword>
<protein>
    <submittedName>
        <fullName evidence="1">Uncharacterized protein</fullName>
    </submittedName>
</protein>
<reference evidence="1 2" key="1">
    <citation type="journal article" date="2022" name="Plant J.">
        <title>Chromosome-level genome of Camellia lanceoleosa provides a valuable resource for understanding genome evolution and self-incompatibility.</title>
        <authorList>
            <person name="Gong W."/>
            <person name="Xiao S."/>
            <person name="Wang L."/>
            <person name="Liao Z."/>
            <person name="Chang Y."/>
            <person name="Mo W."/>
            <person name="Hu G."/>
            <person name="Li W."/>
            <person name="Zhao G."/>
            <person name="Zhu H."/>
            <person name="Hu X."/>
            <person name="Ji K."/>
            <person name="Xiang X."/>
            <person name="Song Q."/>
            <person name="Yuan D."/>
            <person name="Jin S."/>
            <person name="Zhang L."/>
        </authorList>
    </citation>
    <scope>NUCLEOTIDE SEQUENCE [LARGE SCALE GENOMIC DNA]</scope>
    <source>
        <strain evidence="1">SQ_2022a</strain>
    </source>
</reference>
<evidence type="ECO:0000313" key="2">
    <source>
        <dbReference type="Proteomes" id="UP001060215"/>
    </source>
</evidence>
<name>A0ACC0F429_9ERIC</name>
<accession>A0ACC0F429</accession>
<dbReference type="EMBL" id="CM045768">
    <property type="protein sequence ID" value="KAI7983412.1"/>
    <property type="molecule type" value="Genomic_DNA"/>
</dbReference>
<comment type="caution">
    <text evidence="1">The sequence shown here is derived from an EMBL/GenBank/DDBJ whole genome shotgun (WGS) entry which is preliminary data.</text>
</comment>
<evidence type="ECO:0000313" key="1">
    <source>
        <dbReference type="EMBL" id="KAI7983412.1"/>
    </source>
</evidence>
<proteinExistence type="predicted"/>
<sequence>MAGREEALGNTAYFRYISRTEANGPTVFHLLYDHRLLRLCSVACSLFLTLRASNQSLALLRMLSLLLNLRKPSNLDFTVPDRYVTSANLSV</sequence>